<gene>
    <name evidence="2" type="ORF">TNIN_76861</name>
</gene>
<dbReference type="Proteomes" id="UP000886998">
    <property type="component" value="Unassembled WGS sequence"/>
</dbReference>
<feature type="compositionally biased region" description="Basic and acidic residues" evidence="1">
    <location>
        <begin position="17"/>
        <end position="26"/>
    </location>
</feature>
<accession>A0A8X6JU74</accession>
<feature type="region of interest" description="Disordered" evidence="1">
    <location>
        <begin position="17"/>
        <end position="63"/>
    </location>
</feature>
<protein>
    <submittedName>
        <fullName evidence="2">Uncharacterized protein</fullName>
    </submittedName>
</protein>
<proteinExistence type="predicted"/>
<comment type="caution">
    <text evidence="2">The sequence shown here is derived from an EMBL/GenBank/DDBJ whole genome shotgun (WGS) entry which is preliminary data.</text>
</comment>
<evidence type="ECO:0000313" key="3">
    <source>
        <dbReference type="Proteomes" id="UP000886998"/>
    </source>
</evidence>
<feature type="compositionally biased region" description="Low complexity" evidence="1">
    <location>
        <begin position="40"/>
        <end position="51"/>
    </location>
</feature>
<evidence type="ECO:0000313" key="2">
    <source>
        <dbReference type="EMBL" id="GFS37003.1"/>
    </source>
</evidence>
<organism evidence="2 3">
    <name type="scientific">Trichonephila inaurata madagascariensis</name>
    <dbReference type="NCBI Taxonomy" id="2747483"/>
    <lineage>
        <taxon>Eukaryota</taxon>
        <taxon>Metazoa</taxon>
        <taxon>Ecdysozoa</taxon>
        <taxon>Arthropoda</taxon>
        <taxon>Chelicerata</taxon>
        <taxon>Arachnida</taxon>
        <taxon>Araneae</taxon>
        <taxon>Araneomorphae</taxon>
        <taxon>Entelegynae</taxon>
        <taxon>Araneoidea</taxon>
        <taxon>Nephilidae</taxon>
        <taxon>Trichonephila</taxon>
        <taxon>Trichonephila inaurata</taxon>
    </lineage>
</organism>
<reference evidence="2" key="1">
    <citation type="submission" date="2020-08" db="EMBL/GenBank/DDBJ databases">
        <title>Multicomponent nature underlies the extraordinary mechanical properties of spider dragline silk.</title>
        <authorList>
            <person name="Kono N."/>
            <person name="Nakamura H."/>
            <person name="Mori M."/>
            <person name="Yoshida Y."/>
            <person name="Ohtoshi R."/>
            <person name="Malay A.D."/>
            <person name="Moran D.A.P."/>
            <person name="Tomita M."/>
            <person name="Numata K."/>
            <person name="Arakawa K."/>
        </authorList>
    </citation>
    <scope>NUCLEOTIDE SEQUENCE</scope>
</reference>
<sequence length="82" mass="9174">MLRCERLKKIDLFETEEQGSREKVECKSGQSPVSRSLADSSSGRFSPPFSSTEDDGSFRPPIVAQPSRELLSRYLNGIKPRA</sequence>
<evidence type="ECO:0000256" key="1">
    <source>
        <dbReference type="SAM" id="MobiDB-lite"/>
    </source>
</evidence>
<name>A0A8X6JU74_9ARAC</name>
<dbReference type="EMBL" id="BMAV01024898">
    <property type="protein sequence ID" value="GFS37003.1"/>
    <property type="molecule type" value="Genomic_DNA"/>
</dbReference>
<feature type="compositionally biased region" description="Polar residues" evidence="1">
    <location>
        <begin position="28"/>
        <end position="39"/>
    </location>
</feature>
<keyword evidence="3" id="KW-1185">Reference proteome</keyword>
<dbReference type="AlphaFoldDB" id="A0A8X6JU74"/>